<reference evidence="5 6" key="2">
    <citation type="submission" date="2018-09" db="EMBL/GenBank/DDBJ databases">
        <authorList>
            <person name="Tagini F."/>
        </authorList>
    </citation>
    <scope>NUCLEOTIDE SEQUENCE [LARGE SCALE GENOMIC DNA]</scope>
    <source>
        <strain evidence="3 5">MK4</strain>
        <strain evidence="2 6">MK42</strain>
    </source>
</reference>
<proteinExistence type="predicted"/>
<dbReference type="Proteomes" id="UP000279331">
    <property type="component" value="Unassembled WGS sequence"/>
</dbReference>
<evidence type="ECO:0000313" key="2">
    <source>
        <dbReference type="EMBL" id="VAZ86371.1"/>
    </source>
</evidence>
<evidence type="ECO:0000313" key="1">
    <source>
        <dbReference type="EMBL" id="ORC07328.1"/>
    </source>
</evidence>
<dbReference type="InterPro" id="IPR029787">
    <property type="entry name" value="Nucleotide_cyclase"/>
</dbReference>
<name>A0A1X0L8P2_9MYCO</name>
<dbReference type="Proteomes" id="UP000271464">
    <property type="component" value="Unassembled WGS sequence"/>
</dbReference>
<organism evidence="1 4">
    <name type="scientific">Mycobacterium persicum</name>
    <dbReference type="NCBI Taxonomy" id="1487726"/>
    <lineage>
        <taxon>Bacteria</taxon>
        <taxon>Bacillati</taxon>
        <taxon>Actinomycetota</taxon>
        <taxon>Actinomycetes</taxon>
        <taxon>Mycobacteriales</taxon>
        <taxon>Mycobacteriaceae</taxon>
        <taxon>Mycobacterium</taxon>
    </lineage>
</organism>
<sequence>MLSRVDGLEHAIATEVVRLNRQATDAIAAYRGAYFADPGEIDTFGAIFEDASDAVAAALELQRAALAAIKPRIGIHTGELGPFCTQSTMRHAIALRDFANRGQTVISRTTKEAVHGYLPHGAWLLNLRAHVLDREGLEEVVQVCHTDLCSDFSPTRWIPKSKPA</sequence>
<protein>
    <submittedName>
        <fullName evidence="1">Uncharacterized protein</fullName>
    </submittedName>
</protein>
<dbReference type="EMBL" id="UPHM01000141">
    <property type="protein sequence ID" value="VBA30558.1"/>
    <property type="molecule type" value="Genomic_DNA"/>
</dbReference>
<reference evidence="1 4" key="1">
    <citation type="submission" date="2017-02" db="EMBL/GenBank/DDBJ databases">
        <title>Mycobacterium kansasii genomes.</title>
        <authorList>
            <person name="Borowka P."/>
            <person name="Strapagiel D."/>
            <person name="Marciniak B."/>
            <person name="Lach J."/>
            <person name="Bakula Z."/>
            <person name="Van Ingen J."/>
            <person name="Safianowska A."/>
            <person name="Brzostek A."/>
            <person name="Dziadek J."/>
            <person name="Jagielski T."/>
        </authorList>
    </citation>
    <scope>NUCLEOTIDE SEQUENCE [LARGE SCALE GENOMIC DNA]</scope>
    <source>
        <strain evidence="1 4">12MK</strain>
    </source>
</reference>
<comment type="caution">
    <text evidence="1">The sequence shown here is derived from an EMBL/GenBank/DDBJ whole genome shotgun (WGS) entry which is preliminary data.</text>
</comment>
<dbReference type="EMBL" id="UPHL01000153">
    <property type="protein sequence ID" value="VAZ86371.1"/>
    <property type="molecule type" value="Genomic_DNA"/>
</dbReference>
<evidence type="ECO:0000313" key="4">
    <source>
        <dbReference type="Proteomes" id="UP000192335"/>
    </source>
</evidence>
<evidence type="ECO:0000313" key="6">
    <source>
        <dbReference type="Proteomes" id="UP000279331"/>
    </source>
</evidence>
<dbReference type="AlphaFoldDB" id="A0A1X0L8P2"/>
<gene>
    <name evidence="1" type="ORF">B4U45_12655</name>
    <name evidence="2" type="ORF">LAUMK42_05217</name>
    <name evidence="3" type="ORF">LAUMK4_05139</name>
</gene>
<evidence type="ECO:0000313" key="3">
    <source>
        <dbReference type="EMBL" id="VBA30558.1"/>
    </source>
</evidence>
<dbReference type="Proteomes" id="UP000192335">
    <property type="component" value="Unassembled WGS sequence"/>
</dbReference>
<accession>A0A1X0L8P2</accession>
<evidence type="ECO:0000313" key="5">
    <source>
        <dbReference type="Proteomes" id="UP000271464"/>
    </source>
</evidence>
<keyword evidence="5" id="KW-1185">Reference proteome</keyword>
<dbReference type="SUPFAM" id="SSF55073">
    <property type="entry name" value="Nucleotide cyclase"/>
    <property type="match status" value="1"/>
</dbReference>
<dbReference type="EMBL" id="MWQA01000001">
    <property type="protein sequence ID" value="ORC07328.1"/>
    <property type="molecule type" value="Genomic_DNA"/>
</dbReference>
<dbReference type="Gene3D" id="3.30.70.1230">
    <property type="entry name" value="Nucleotide cyclase"/>
    <property type="match status" value="1"/>
</dbReference>